<dbReference type="STRING" id="205917.A0A4Y9YYW5"/>
<dbReference type="EMBL" id="SEOQ01000206">
    <property type="protein sequence ID" value="TFY66950.1"/>
    <property type="molecule type" value="Genomic_DNA"/>
</dbReference>
<name>A0A4Y9YYW5_9AGAM</name>
<evidence type="ECO:0000256" key="5">
    <source>
        <dbReference type="ARBA" id="ARBA00023163"/>
    </source>
</evidence>
<dbReference type="GO" id="GO:0032968">
    <property type="term" value="P:positive regulation of transcription elongation by RNA polymerase II"/>
    <property type="evidence" value="ECO:0007669"/>
    <property type="project" value="InterPro"/>
</dbReference>
<feature type="compositionally biased region" description="Acidic residues" evidence="8">
    <location>
        <begin position="463"/>
        <end position="472"/>
    </location>
</feature>
<gene>
    <name evidence="9" type="ORF">EVG20_g4138</name>
</gene>
<evidence type="ECO:0000256" key="1">
    <source>
        <dbReference type="ARBA" id="ARBA00004123"/>
    </source>
</evidence>
<feature type="compositionally biased region" description="Basic and acidic residues" evidence="8">
    <location>
        <begin position="441"/>
        <end position="450"/>
    </location>
</feature>
<evidence type="ECO:0000313" key="10">
    <source>
        <dbReference type="Proteomes" id="UP000298327"/>
    </source>
</evidence>
<feature type="compositionally biased region" description="Basic residues" evidence="8">
    <location>
        <begin position="232"/>
        <end position="243"/>
    </location>
</feature>
<dbReference type="GO" id="GO:0001096">
    <property type="term" value="F:TFIIF-class transcription factor complex binding"/>
    <property type="evidence" value="ECO:0007669"/>
    <property type="project" value="TreeGrafter"/>
</dbReference>
<feature type="compositionally biased region" description="Low complexity" evidence="8">
    <location>
        <begin position="615"/>
        <end position="629"/>
    </location>
</feature>
<evidence type="ECO:0000256" key="8">
    <source>
        <dbReference type="SAM" id="MobiDB-lite"/>
    </source>
</evidence>
<evidence type="ECO:0000313" key="9">
    <source>
        <dbReference type="EMBL" id="TFY66950.1"/>
    </source>
</evidence>
<dbReference type="SUPFAM" id="SSF50916">
    <property type="entry name" value="Rap30/74 interaction domains"/>
    <property type="match status" value="1"/>
</dbReference>
<dbReference type="GO" id="GO:0003677">
    <property type="term" value="F:DNA binding"/>
    <property type="evidence" value="ECO:0007669"/>
    <property type="project" value="UniProtKB-KW"/>
</dbReference>
<dbReference type="GO" id="GO:0005674">
    <property type="term" value="C:transcription factor TFIIF complex"/>
    <property type="evidence" value="ECO:0007669"/>
    <property type="project" value="TreeGrafter"/>
</dbReference>
<keyword evidence="10" id="KW-1185">Reference proteome</keyword>
<dbReference type="GO" id="GO:0016251">
    <property type="term" value="F:RNA polymerase II general transcription initiation factor activity"/>
    <property type="evidence" value="ECO:0007669"/>
    <property type="project" value="TreeGrafter"/>
</dbReference>
<sequence>MRHRVASTCLRKDNDNKQSKDLSPCHSKDLHPHPIELDAKLTAQSHPTYPLALLTYLAMAPAPPSASILFHPKAKKKLGAGAGVADRGSSSSGSSSPKKPRIPRPPPPPDVDADSATTSMPEGHYTEFNLVSSALNGWKYDVMKFDSRKPVDILKWETPVKLNRKELRRPEGSANDSDVQVKAVGPMLGPDGKPVIGMDGRMVMVDAEGKPIHSATNGKDKGRDKGGAAAAGKKKFQPKKTKQVYKIPEATRQLRKEERYPWVMEDSTGTETWVGKMEEVVKAETHAFFMPASNNTFKFVPAHRWYKFHKRPTYHIPDLEEAESLMAMRQKNKDPERWLLHNRKGQGPSAATAAIFKAESDVDGPVRASSGQSLGPGGRRLRTVVNGSDTLFGDDEEDDAGRRRRRRDLGADADYDEVPYQEDFADDEEKMEPEQDDDEVAKEMEERLQREYMSANKQREGNIDESDSEDESQLTGAGKAIKKLMTKLEKNDAYDDDEEGNPYASSEEEEEEEEQVVTNEPAVQSHLTPSQKSRASSQTPSQPVPAPPATAPAAPPSASNSRATSPVPNHGGHSVVAKRATSPKAPKPKAHVNGSRAGSPLAQTAAMLPTSTGVSGNASRAGSPSAPSPKLATNGTKPNHKRKATDEPDTLPSAPSPTAANVGGPHKAKKRKAAVPALGPDGQPVELQEQMVIDWLRNTPNAKTRDCISYFTPYLRDEEKKAKFTALIREVAQLKGGILVLRNAYRNAGAKAASGNTPTPMDTK</sequence>
<evidence type="ECO:0000256" key="3">
    <source>
        <dbReference type="ARBA" id="ARBA00023015"/>
    </source>
</evidence>
<feature type="region of interest" description="Disordered" evidence="8">
    <location>
        <begin position="79"/>
        <end position="120"/>
    </location>
</feature>
<dbReference type="GO" id="GO:0006367">
    <property type="term" value="P:transcription initiation at RNA polymerase II promoter"/>
    <property type="evidence" value="ECO:0007669"/>
    <property type="project" value="InterPro"/>
</dbReference>
<feature type="region of interest" description="Disordered" evidence="8">
    <location>
        <begin position="362"/>
        <end position="682"/>
    </location>
</feature>
<dbReference type="PANTHER" id="PTHR13011">
    <property type="entry name" value="TFIIF-ALPHA"/>
    <property type="match status" value="1"/>
</dbReference>
<dbReference type="InterPro" id="IPR008851">
    <property type="entry name" value="TFIIF-alpha"/>
</dbReference>
<proteinExistence type="inferred from homology"/>
<evidence type="ECO:0000256" key="7">
    <source>
        <dbReference type="RuleBase" id="RU366044"/>
    </source>
</evidence>
<evidence type="ECO:0000256" key="6">
    <source>
        <dbReference type="ARBA" id="ARBA00023242"/>
    </source>
</evidence>
<feature type="compositionally biased region" description="Low complexity" evidence="8">
    <location>
        <begin position="556"/>
        <end position="566"/>
    </location>
</feature>
<keyword evidence="3 7" id="KW-0805">Transcription regulation</keyword>
<dbReference type="AlphaFoldDB" id="A0A4Y9YYW5"/>
<feature type="compositionally biased region" description="Basic and acidic residues" evidence="8">
    <location>
        <begin position="10"/>
        <end position="20"/>
    </location>
</feature>
<dbReference type="PANTHER" id="PTHR13011:SF0">
    <property type="entry name" value="GENERAL TRANSCRIPTION FACTOR IIF SUBUNIT 1"/>
    <property type="match status" value="1"/>
</dbReference>
<accession>A0A4Y9YYW5</accession>
<feature type="compositionally biased region" description="Acidic residues" evidence="8">
    <location>
        <begin position="494"/>
        <end position="515"/>
    </location>
</feature>
<feature type="compositionally biased region" description="Polar residues" evidence="8">
    <location>
        <begin position="516"/>
        <end position="534"/>
    </location>
</feature>
<reference evidence="9 10" key="1">
    <citation type="submission" date="2019-02" db="EMBL/GenBank/DDBJ databases">
        <title>Genome sequencing of the rare red list fungi Dentipellis fragilis.</title>
        <authorList>
            <person name="Buettner E."/>
            <person name="Kellner H."/>
        </authorList>
    </citation>
    <scope>NUCLEOTIDE SEQUENCE [LARGE SCALE GENOMIC DNA]</scope>
    <source>
        <strain evidence="9 10">DSM 105465</strain>
    </source>
</reference>
<keyword evidence="6 7" id="KW-0539">Nucleus</keyword>
<comment type="caution">
    <text evidence="9">The sequence shown here is derived from an EMBL/GenBank/DDBJ whole genome shotgun (WGS) entry which is preliminary data.</text>
</comment>
<feature type="region of interest" description="Disordered" evidence="8">
    <location>
        <begin position="211"/>
        <end position="243"/>
    </location>
</feature>
<dbReference type="OrthoDB" id="76676at2759"/>
<dbReference type="Proteomes" id="UP000298327">
    <property type="component" value="Unassembled WGS sequence"/>
</dbReference>
<protein>
    <recommendedName>
        <fullName evidence="7">Transcription initiation factor IIF subunit alpha</fullName>
    </recommendedName>
</protein>
<evidence type="ECO:0000256" key="4">
    <source>
        <dbReference type="ARBA" id="ARBA00023125"/>
    </source>
</evidence>
<evidence type="ECO:0000256" key="2">
    <source>
        <dbReference type="ARBA" id="ARBA00005249"/>
    </source>
</evidence>
<comment type="function">
    <text evidence="7">TFIIF is a general transcription initiation factor that binds to RNA polymerase II and helps to recruit it to the initiation complex in collaboration with TFIIB. It promotes transcription elongation.</text>
</comment>
<keyword evidence="4 7" id="KW-0238">DNA-binding</keyword>
<dbReference type="Pfam" id="PF05793">
    <property type="entry name" value="TFIIF_alpha"/>
    <property type="match status" value="1"/>
</dbReference>
<comment type="similarity">
    <text evidence="2 7">Belongs to the TFIIF alpha subunit family.</text>
</comment>
<keyword evidence="5 7" id="KW-0804">Transcription</keyword>
<organism evidence="9 10">
    <name type="scientific">Dentipellis fragilis</name>
    <dbReference type="NCBI Taxonomy" id="205917"/>
    <lineage>
        <taxon>Eukaryota</taxon>
        <taxon>Fungi</taxon>
        <taxon>Dikarya</taxon>
        <taxon>Basidiomycota</taxon>
        <taxon>Agaricomycotina</taxon>
        <taxon>Agaricomycetes</taxon>
        <taxon>Russulales</taxon>
        <taxon>Hericiaceae</taxon>
        <taxon>Dentipellis</taxon>
    </lineage>
</organism>
<feature type="compositionally biased region" description="Pro residues" evidence="8">
    <location>
        <begin position="542"/>
        <end position="555"/>
    </location>
</feature>
<feature type="region of interest" description="Disordered" evidence="8">
    <location>
        <begin position="1"/>
        <end position="29"/>
    </location>
</feature>
<comment type="subcellular location">
    <subcellularLocation>
        <location evidence="1 7">Nucleus</location>
    </subcellularLocation>
</comment>
<dbReference type="InterPro" id="IPR011039">
    <property type="entry name" value="TFIIF_interaction"/>
</dbReference>
<feature type="compositionally biased region" description="Acidic residues" evidence="8">
    <location>
        <begin position="411"/>
        <end position="440"/>
    </location>
</feature>
<feature type="compositionally biased region" description="Low complexity" evidence="8">
    <location>
        <begin position="83"/>
        <end position="97"/>
    </location>
</feature>